<gene>
    <name evidence="1" type="ORF">I5M07_05860</name>
</gene>
<comment type="caution">
    <text evidence="1">The sequence shown here is derived from an EMBL/GenBank/DDBJ whole genome shotgun (WGS) entry which is preliminary data.</text>
</comment>
<dbReference type="Proteomes" id="UP000609172">
    <property type="component" value="Unassembled WGS sequence"/>
</dbReference>
<proteinExistence type="predicted"/>
<evidence type="ECO:0008006" key="3">
    <source>
        <dbReference type="Google" id="ProtNLM"/>
    </source>
</evidence>
<name>A0A934UJF5_9FLAO</name>
<dbReference type="AlphaFoldDB" id="A0A934UJF5"/>
<organism evidence="1 2">
    <name type="scientific">Flavobacterium agrisoli</name>
    <dbReference type="NCBI Taxonomy" id="2793066"/>
    <lineage>
        <taxon>Bacteria</taxon>
        <taxon>Pseudomonadati</taxon>
        <taxon>Bacteroidota</taxon>
        <taxon>Flavobacteriia</taxon>
        <taxon>Flavobacteriales</taxon>
        <taxon>Flavobacteriaceae</taxon>
        <taxon>Flavobacterium</taxon>
    </lineage>
</organism>
<protein>
    <recommendedName>
        <fullName evidence="3">Alpha-ketoglutarate decarboxylase</fullName>
    </recommendedName>
</protein>
<keyword evidence="2" id="KW-1185">Reference proteome</keyword>
<sequence length="181" mass="20345">MNKHQPSIVFLYIFSITFLLFAENSNAQQSMYNTTPTTSFWDKVQFGGGLGLNFGSGYTDIAVSPSAIYNINPVVAVGASLLFGYVNTDSYHSIYYGGSVIGLVNPIPQLQLSAELEQTRFNTDYNWDGGNFSDNYWNTALYLGAGFRTKNVTIGIRYDVLYDKNKSIYAEPYMPFVRVYF</sequence>
<dbReference type="EMBL" id="JAEHFV010000002">
    <property type="protein sequence ID" value="MBK0369360.1"/>
    <property type="molecule type" value="Genomic_DNA"/>
</dbReference>
<accession>A0A934UJF5</accession>
<reference evidence="1" key="1">
    <citation type="submission" date="2020-12" db="EMBL/GenBank/DDBJ databases">
        <title>Bacterial novel species Flavobacterium sp. SE-1-e isolated from soil.</title>
        <authorList>
            <person name="Jung H.-Y."/>
        </authorList>
    </citation>
    <scope>NUCLEOTIDE SEQUENCE</scope>
    <source>
        <strain evidence="1">SE-1-e</strain>
    </source>
</reference>
<evidence type="ECO:0000313" key="2">
    <source>
        <dbReference type="Proteomes" id="UP000609172"/>
    </source>
</evidence>
<dbReference type="RefSeq" id="WP_200105288.1">
    <property type="nucleotide sequence ID" value="NZ_JAEHFV010000002.1"/>
</dbReference>
<evidence type="ECO:0000313" key="1">
    <source>
        <dbReference type="EMBL" id="MBK0369360.1"/>
    </source>
</evidence>